<feature type="domain" description="Major facilitator superfamily (MFS) profile" evidence="9">
    <location>
        <begin position="46"/>
        <end position="462"/>
    </location>
</feature>
<dbReference type="GO" id="GO:0022857">
    <property type="term" value="F:transmembrane transporter activity"/>
    <property type="evidence" value="ECO:0007669"/>
    <property type="project" value="InterPro"/>
</dbReference>
<evidence type="ECO:0000256" key="4">
    <source>
        <dbReference type="ARBA" id="ARBA00022692"/>
    </source>
</evidence>
<dbReference type="CDD" id="cd17369">
    <property type="entry name" value="MFS_ShiA_like"/>
    <property type="match status" value="1"/>
</dbReference>
<dbReference type="PANTHER" id="PTHR43045">
    <property type="entry name" value="SHIKIMATE TRANSPORTER"/>
    <property type="match status" value="1"/>
</dbReference>
<accession>A0A560K3E6</accession>
<organism evidence="10 11">
    <name type="scientific">Nitrospirillum amazonense</name>
    <dbReference type="NCBI Taxonomy" id="28077"/>
    <lineage>
        <taxon>Bacteria</taxon>
        <taxon>Pseudomonadati</taxon>
        <taxon>Pseudomonadota</taxon>
        <taxon>Alphaproteobacteria</taxon>
        <taxon>Rhodospirillales</taxon>
        <taxon>Azospirillaceae</taxon>
        <taxon>Nitrospirillum</taxon>
    </lineage>
</organism>
<sequence>MNARQVDKALRQPSAAQPVADGRAPARKEKMMGSSAVNKGSSLFKVALTAGAGATIEWYDFFVYGTAAALVFPKIFFAADLPPLVAQLAAFSTFAVGFIARPFGGIVFGHFGDLFGRKKALLVALLTMGLATTAIGFLPTYAGVGALSPLLLLALRFVQGIAVGGQWGGAALMAIESAPPGRGGFYGSFVQIGVPLGVVLSNIVFFFMVAAFPQNAFETWAWRVPFILSIALVFVGLYIQTRLEESVAFEQTARTQDLTQKEKRKSPVLQVLARHPKKIVLAGGAFIASNTCFYAAITYAVSYGDSVLHLSRSAMLASVVAASVVMVPGLLFFGALSDRWGRSTLFMAGAALTGLWSFAFFPLLETLSYPAVLVALIVELLCLSVMYGPQAALFAELFPVEVRYSGASLGYQLGAVIGGGFAPIIATALFAKYASTLPISIFLFGVCFISLTCTYFLTRDAKSSSARRGS</sequence>
<protein>
    <submittedName>
        <fullName evidence="10">MFS transporter</fullName>
    </submittedName>
</protein>
<evidence type="ECO:0000313" key="10">
    <source>
        <dbReference type="EMBL" id="TWB77863.1"/>
    </source>
</evidence>
<dbReference type="SUPFAM" id="SSF103473">
    <property type="entry name" value="MFS general substrate transporter"/>
    <property type="match status" value="1"/>
</dbReference>
<feature type="region of interest" description="Disordered" evidence="7">
    <location>
        <begin position="1"/>
        <end position="24"/>
    </location>
</feature>
<dbReference type="InterPro" id="IPR020846">
    <property type="entry name" value="MFS_dom"/>
</dbReference>
<name>A0A560K3E6_9PROT</name>
<feature type="transmembrane region" description="Helical" evidence="8">
    <location>
        <begin position="345"/>
        <end position="363"/>
    </location>
</feature>
<evidence type="ECO:0000256" key="2">
    <source>
        <dbReference type="ARBA" id="ARBA00022448"/>
    </source>
</evidence>
<dbReference type="Gene3D" id="1.20.1250.20">
    <property type="entry name" value="MFS general substrate transporter like domains"/>
    <property type="match status" value="1"/>
</dbReference>
<feature type="transmembrane region" description="Helical" evidence="8">
    <location>
        <begin position="437"/>
        <end position="458"/>
    </location>
</feature>
<feature type="transmembrane region" description="Helical" evidence="8">
    <location>
        <begin position="409"/>
        <end position="431"/>
    </location>
</feature>
<dbReference type="RefSeq" id="WP_246134349.1">
    <property type="nucleotide sequence ID" value="NZ_JARPAF010000004.1"/>
</dbReference>
<feature type="transmembrane region" description="Helical" evidence="8">
    <location>
        <begin position="85"/>
        <end position="108"/>
    </location>
</feature>
<dbReference type="PROSITE" id="PS50850">
    <property type="entry name" value="MFS"/>
    <property type="match status" value="1"/>
</dbReference>
<evidence type="ECO:0000256" key="1">
    <source>
        <dbReference type="ARBA" id="ARBA00004651"/>
    </source>
</evidence>
<dbReference type="GO" id="GO:0005886">
    <property type="term" value="C:plasma membrane"/>
    <property type="evidence" value="ECO:0007669"/>
    <property type="project" value="UniProtKB-SubCell"/>
</dbReference>
<gene>
    <name evidence="10" type="ORF">FBZ87_103683</name>
</gene>
<evidence type="ECO:0000259" key="9">
    <source>
        <dbReference type="PROSITE" id="PS50850"/>
    </source>
</evidence>
<evidence type="ECO:0000313" key="11">
    <source>
        <dbReference type="Proteomes" id="UP000320516"/>
    </source>
</evidence>
<dbReference type="InterPro" id="IPR011701">
    <property type="entry name" value="MFS"/>
</dbReference>
<feature type="compositionally biased region" description="Basic and acidic residues" evidence="7">
    <location>
        <begin position="1"/>
        <end position="10"/>
    </location>
</feature>
<keyword evidence="2" id="KW-0813">Transport</keyword>
<feature type="transmembrane region" description="Helical" evidence="8">
    <location>
        <begin position="313"/>
        <end position="333"/>
    </location>
</feature>
<evidence type="ECO:0000256" key="8">
    <source>
        <dbReference type="SAM" id="Phobius"/>
    </source>
</evidence>
<feature type="transmembrane region" description="Helical" evidence="8">
    <location>
        <begin position="61"/>
        <end position="79"/>
    </location>
</feature>
<evidence type="ECO:0000256" key="7">
    <source>
        <dbReference type="SAM" id="MobiDB-lite"/>
    </source>
</evidence>
<keyword evidence="6 8" id="KW-0472">Membrane</keyword>
<evidence type="ECO:0000256" key="6">
    <source>
        <dbReference type="ARBA" id="ARBA00023136"/>
    </source>
</evidence>
<dbReference type="PANTHER" id="PTHR43045:SF1">
    <property type="entry name" value="SHIKIMATE TRANSPORTER"/>
    <property type="match status" value="1"/>
</dbReference>
<evidence type="ECO:0000256" key="3">
    <source>
        <dbReference type="ARBA" id="ARBA00022475"/>
    </source>
</evidence>
<keyword evidence="3" id="KW-1003">Cell membrane</keyword>
<feature type="transmembrane region" description="Helical" evidence="8">
    <location>
        <begin position="220"/>
        <end position="239"/>
    </location>
</feature>
<keyword evidence="4 8" id="KW-0812">Transmembrane</keyword>
<comment type="subcellular location">
    <subcellularLocation>
        <location evidence="1">Cell membrane</location>
        <topology evidence="1">Multi-pass membrane protein</topology>
    </subcellularLocation>
</comment>
<keyword evidence="5 8" id="KW-1133">Transmembrane helix</keyword>
<reference evidence="10 11" key="1">
    <citation type="submission" date="2019-06" db="EMBL/GenBank/DDBJ databases">
        <title>Genomic Encyclopedia of Type Strains, Phase IV (KMG-V): Genome sequencing to study the core and pangenomes of soil and plant-associated prokaryotes.</title>
        <authorList>
            <person name="Whitman W."/>
        </authorList>
    </citation>
    <scope>NUCLEOTIDE SEQUENCE [LARGE SCALE GENOMIC DNA]</scope>
    <source>
        <strain evidence="10 11">BR 12005</strain>
    </source>
</reference>
<evidence type="ECO:0000256" key="5">
    <source>
        <dbReference type="ARBA" id="ARBA00022989"/>
    </source>
</evidence>
<feature type="transmembrane region" description="Helical" evidence="8">
    <location>
        <begin position="185"/>
        <end position="208"/>
    </location>
</feature>
<feature type="transmembrane region" description="Helical" evidence="8">
    <location>
        <begin position="369"/>
        <end position="388"/>
    </location>
</feature>
<dbReference type="EMBL" id="VITV01000003">
    <property type="protein sequence ID" value="TWB77863.1"/>
    <property type="molecule type" value="Genomic_DNA"/>
</dbReference>
<feature type="transmembrane region" description="Helical" evidence="8">
    <location>
        <begin position="150"/>
        <end position="173"/>
    </location>
</feature>
<proteinExistence type="predicted"/>
<dbReference type="AlphaFoldDB" id="A0A560K3E6"/>
<feature type="transmembrane region" description="Helical" evidence="8">
    <location>
        <begin position="120"/>
        <end position="144"/>
    </location>
</feature>
<feature type="transmembrane region" description="Helical" evidence="8">
    <location>
        <begin position="279"/>
        <end position="301"/>
    </location>
</feature>
<dbReference type="Proteomes" id="UP000320516">
    <property type="component" value="Unassembled WGS sequence"/>
</dbReference>
<dbReference type="Pfam" id="PF07690">
    <property type="entry name" value="MFS_1"/>
    <property type="match status" value="1"/>
</dbReference>
<dbReference type="InterPro" id="IPR036259">
    <property type="entry name" value="MFS_trans_sf"/>
</dbReference>
<comment type="caution">
    <text evidence="10">The sequence shown here is derived from an EMBL/GenBank/DDBJ whole genome shotgun (WGS) entry which is preliminary data.</text>
</comment>